<organism evidence="7 8">
    <name type="scientific">Agrobacterium deltaense Zutra 3/1</name>
    <dbReference type="NCBI Taxonomy" id="1183427"/>
    <lineage>
        <taxon>Bacteria</taxon>
        <taxon>Pseudomonadati</taxon>
        <taxon>Pseudomonadota</taxon>
        <taxon>Alphaproteobacteria</taxon>
        <taxon>Hyphomicrobiales</taxon>
        <taxon>Rhizobiaceae</taxon>
        <taxon>Rhizobium/Agrobacterium group</taxon>
        <taxon>Agrobacterium</taxon>
    </lineage>
</organism>
<feature type="transmembrane region" description="Helical" evidence="5">
    <location>
        <begin position="208"/>
        <end position="226"/>
    </location>
</feature>
<protein>
    <submittedName>
        <fullName evidence="7">Putative exopolysaccharide production protein</fullName>
    </submittedName>
</protein>
<evidence type="ECO:0000259" key="6">
    <source>
        <dbReference type="Pfam" id="PF04932"/>
    </source>
</evidence>
<name>A0A1S7Q8W8_9HYPH</name>
<feature type="transmembrane region" description="Helical" evidence="5">
    <location>
        <begin position="255"/>
        <end position="275"/>
    </location>
</feature>
<evidence type="ECO:0000256" key="1">
    <source>
        <dbReference type="ARBA" id="ARBA00004141"/>
    </source>
</evidence>
<dbReference type="PANTHER" id="PTHR37422:SF21">
    <property type="entry name" value="EXOQ-LIKE PROTEIN"/>
    <property type="match status" value="1"/>
</dbReference>
<dbReference type="InterPro" id="IPR051533">
    <property type="entry name" value="WaaL-like"/>
</dbReference>
<evidence type="ECO:0000256" key="4">
    <source>
        <dbReference type="ARBA" id="ARBA00023136"/>
    </source>
</evidence>
<evidence type="ECO:0000256" key="5">
    <source>
        <dbReference type="SAM" id="Phobius"/>
    </source>
</evidence>
<dbReference type="InterPro" id="IPR007016">
    <property type="entry name" value="O-antigen_ligase-rel_domated"/>
</dbReference>
<feature type="transmembrane region" description="Helical" evidence="5">
    <location>
        <begin position="30"/>
        <end position="47"/>
    </location>
</feature>
<evidence type="ECO:0000313" key="8">
    <source>
        <dbReference type="Proteomes" id="UP000191987"/>
    </source>
</evidence>
<dbReference type="GO" id="GO:0016020">
    <property type="term" value="C:membrane"/>
    <property type="evidence" value="ECO:0007669"/>
    <property type="project" value="UniProtKB-SubCell"/>
</dbReference>
<feature type="transmembrane region" description="Helical" evidence="5">
    <location>
        <begin position="113"/>
        <end position="132"/>
    </location>
</feature>
<dbReference type="PANTHER" id="PTHR37422">
    <property type="entry name" value="TEICHURONIC ACID BIOSYNTHESIS PROTEIN TUAE"/>
    <property type="match status" value="1"/>
</dbReference>
<evidence type="ECO:0000256" key="2">
    <source>
        <dbReference type="ARBA" id="ARBA00022692"/>
    </source>
</evidence>
<feature type="transmembrane region" description="Helical" evidence="5">
    <location>
        <begin position="144"/>
        <end position="163"/>
    </location>
</feature>
<accession>A0A1S7Q8W8</accession>
<proteinExistence type="predicted"/>
<dbReference type="Proteomes" id="UP000191987">
    <property type="component" value="Unassembled WGS sequence"/>
</dbReference>
<dbReference type="Pfam" id="PF04932">
    <property type="entry name" value="Wzy_C"/>
    <property type="match status" value="1"/>
</dbReference>
<evidence type="ECO:0000256" key="3">
    <source>
        <dbReference type="ARBA" id="ARBA00022989"/>
    </source>
</evidence>
<dbReference type="AlphaFoldDB" id="A0A1S7Q8W8"/>
<feature type="transmembrane region" description="Helical" evidence="5">
    <location>
        <begin position="349"/>
        <end position="369"/>
    </location>
</feature>
<dbReference type="EMBL" id="FBWG01000019">
    <property type="protein sequence ID" value="CUX32818.1"/>
    <property type="molecule type" value="Genomic_DNA"/>
</dbReference>
<keyword evidence="2 5" id="KW-0812">Transmembrane</keyword>
<evidence type="ECO:0000313" key="7">
    <source>
        <dbReference type="EMBL" id="CUX32818.1"/>
    </source>
</evidence>
<sequence>MQATMPRLADTQPVSAQGSAISLAGSRRDAFFFVATMLYIWISVAPFENLAAPPVPHAAANQLTGLVIALILGVFALRHRLTGLLLRPRLPILLLFFWLAICSVVGTQPGTSLQRLIFTALLCFITSVLVVMPRDRRQFDRMMAIFAIILLALCYLGVIFLSSRSIHQPYDLDEKALAGDWRGIFNHKNAAAPAMIILFMIGLYLRNAWSTLGGIAITLLAGFFLWKTNGKTAAMLLPVTVALIWIMERHANRTLLMIGGLLAFINISAVGSTYFPSIQNFVESLGIDSTFTGRTDIWRLSFDTFAQSPIFGQGFQAFWASDRLLSQADIAGTWAVTAFHAHNGYIESLLNGGLPAFILTVIWLVIIPANDFRTAVDKGTDPGLTRLFARIWVYALLSSCLESNFFTGTGPIWSSLLIAIYCLRHQAYDILEEGQ</sequence>
<comment type="subcellular location">
    <subcellularLocation>
        <location evidence="1">Membrane</location>
        <topology evidence="1">Multi-pass membrane protein</topology>
    </subcellularLocation>
</comment>
<keyword evidence="3 5" id="KW-1133">Transmembrane helix</keyword>
<reference evidence="7 8" key="1">
    <citation type="submission" date="2016-01" db="EMBL/GenBank/DDBJ databases">
        <authorList>
            <person name="Oliw E.H."/>
        </authorList>
    </citation>
    <scope>NUCLEOTIDE SEQUENCE [LARGE SCALE GENOMIC DNA]</scope>
    <source>
        <strain evidence="7 8">Zutra 3-1</strain>
    </source>
</reference>
<keyword evidence="4 5" id="KW-0472">Membrane</keyword>
<gene>
    <name evidence="7" type="primary">exoQ</name>
    <name evidence="7" type="ORF">AGR7C_Cc260212</name>
</gene>
<feature type="transmembrane region" description="Helical" evidence="5">
    <location>
        <begin position="90"/>
        <end position="107"/>
    </location>
</feature>
<feature type="domain" description="O-antigen ligase-related" evidence="6">
    <location>
        <begin position="216"/>
        <end position="360"/>
    </location>
</feature>
<feature type="transmembrane region" description="Helical" evidence="5">
    <location>
        <begin position="59"/>
        <end position="78"/>
    </location>
</feature>